<evidence type="ECO:0000313" key="2">
    <source>
        <dbReference type="EMBL" id="KMQ86671.1"/>
    </source>
</evidence>
<feature type="region of interest" description="Disordered" evidence="1">
    <location>
        <begin position="47"/>
        <end position="66"/>
    </location>
</feature>
<dbReference type="AlphaFoldDB" id="A0A0J7K8Z2"/>
<gene>
    <name evidence="2" type="ORF">RF55_14289</name>
</gene>
<keyword evidence="3" id="KW-1185">Reference proteome</keyword>
<proteinExistence type="predicted"/>
<feature type="region of interest" description="Disordered" evidence="1">
    <location>
        <begin position="239"/>
        <end position="359"/>
    </location>
</feature>
<dbReference type="PaxDb" id="67767-A0A0J7K8Z2"/>
<comment type="caution">
    <text evidence="2">The sequence shown here is derived from an EMBL/GenBank/DDBJ whole genome shotgun (WGS) entry which is preliminary data.</text>
</comment>
<reference evidence="2 3" key="1">
    <citation type="submission" date="2015-04" db="EMBL/GenBank/DDBJ databases">
        <title>Lasius niger genome sequencing.</title>
        <authorList>
            <person name="Konorov E.A."/>
            <person name="Nikitin M.A."/>
            <person name="Kirill M.V."/>
            <person name="Chang P."/>
        </authorList>
    </citation>
    <scope>NUCLEOTIDE SEQUENCE [LARGE SCALE GENOMIC DNA]</scope>
    <source>
        <tissue evidence="2">Whole</tissue>
    </source>
</reference>
<feature type="compositionally biased region" description="Acidic residues" evidence="1">
    <location>
        <begin position="316"/>
        <end position="334"/>
    </location>
</feature>
<sequence length="368" mass="41492">MDYKKQFEKLREEENILLRRIEKKIRMQGILKKQQSRINMLRKLAGEEDEDVSPTPMEVEEISKKESQRTTEISRKVFCALQEVNTQGTFCKKASVIDKDTKAEYEVNAIVTVKCVKQSESVVRPINLNLTIKNNAIDGKISFVKDSDDAIPCTLDKVIDKFKADNKENRPRSTRKPKIVSDVRVCLPRLKLDEHSQRSTKVAKQCEQRSAKKCATETKPDEERLEKEIAQLKVMLAHAKRSSSGLGKSNDGDDLTKGLPRNQKSRRSPLAGVMKPVVSGNTSTMIPADTDPKEEVMDVPMASIEPQEPEVREEPEVPEEEPEIPEEHPEDPDEGASQMTDDNIVGERTDPDQGGSQQQAAVILKYIV</sequence>
<dbReference type="EMBL" id="LBMM01011718">
    <property type="protein sequence ID" value="KMQ86671.1"/>
    <property type="molecule type" value="Genomic_DNA"/>
</dbReference>
<protein>
    <submittedName>
        <fullName evidence="2">Uncharacterized protein</fullName>
    </submittedName>
</protein>
<organism evidence="2 3">
    <name type="scientific">Lasius niger</name>
    <name type="common">Black garden ant</name>
    <dbReference type="NCBI Taxonomy" id="67767"/>
    <lineage>
        <taxon>Eukaryota</taxon>
        <taxon>Metazoa</taxon>
        <taxon>Ecdysozoa</taxon>
        <taxon>Arthropoda</taxon>
        <taxon>Hexapoda</taxon>
        <taxon>Insecta</taxon>
        <taxon>Pterygota</taxon>
        <taxon>Neoptera</taxon>
        <taxon>Endopterygota</taxon>
        <taxon>Hymenoptera</taxon>
        <taxon>Apocrita</taxon>
        <taxon>Aculeata</taxon>
        <taxon>Formicoidea</taxon>
        <taxon>Formicidae</taxon>
        <taxon>Formicinae</taxon>
        <taxon>Lasius</taxon>
        <taxon>Lasius</taxon>
    </lineage>
</organism>
<name>A0A0J7K8Z2_LASNI</name>
<accession>A0A0J7K8Z2</accession>
<evidence type="ECO:0000256" key="1">
    <source>
        <dbReference type="SAM" id="MobiDB-lite"/>
    </source>
</evidence>
<evidence type="ECO:0000313" key="3">
    <source>
        <dbReference type="Proteomes" id="UP000036403"/>
    </source>
</evidence>
<dbReference type="Proteomes" id="UP000036403">
    <property type="component" value="Unassembled WGS sequence"/>
</dbReference>